<dbReference type="AlphaFoldDB" id="A0A1R2CVL8"/>
<feature type="compositionally biased region" description="Basic and acidic residues" evidence="1">
    <location>
        <begin position="132"/>
        <end position="148"/>
    </location>
</feature>
<reference evidence="2 3" key="1">
    <citation type="submission" date="2016-11" db="EMBL/GenBank/DDBJ databases">
        <title>The macronuclear genome of Stentor coeruleus: a giant cell with tiny introns.</title>
        <authorList>
            <person name="Slabodnick M."/>
            <person name="Ruby J.G."/>
            <person name="Reiff S.B."/>
            <person name="Swart E.C."/>
            <person name="Gosai S."/>
            <person name="Prabakaran S."/>
            <person name="Witkowska E."/>
            <person name="Larue G.E."/>
            <person name="Fisher S."/>
            <person name="Freeman R.M."/>
            <person name="Gunawardena J."/>
            <person name="Chu W."/>
            <person name="Stover N.A."/>
            <person name="Gregory B.D."/>
            <person name="Nowacki M."/>
            <person name="Derisi J."/>
            <person name="Roy S.W."/>
            <person name="Marshall W.F."/>
            <person name="Sood P."/>
        </authorList>
    </citation>
    <scope>NUCLEOTIDE SEQUENCE [LARGE SCALE GENOMIC DNA]</scope>
    <source>
        <strain evidence="2">WM001</strain>
    </source>
</reference>
<organism evidence="2 3">
    <name type="scientific">Stentor coeruleus</name>
    <dbReference type="NCBI Taxonomy" id="5963"/>
    <lineage>
        <taxon>Eukaryota</taxon>
        <taxon>Sar</taxon>
        <taxon>Alveolata</taxon>
        <taxon>Ciliophora</taxon>
        <taxon>Postciliodesmatophora</taxon>
        <taxon>Heterotrichea</taxon>
        <taxon>Heterotrichida</taxon>
        <taxon>Stentoridae</taxon>
        <taxon>Stentor</taxon>
    </lineage>
</organism>
<feature type="region of interest" description="Disordered" evidence="1">
    <location>
        <begin position="465"/>
        <end position="486"/>
    </location>
</feature>
<feature type="compositionally biased region" description="Basic and acidic residues" evidence="1">
    <location>
        <begin position="558"/>
        <end position="574"/>
    </location>
</feature>
<gene>
    <name evidence="2" type="ORF">SteCoe_4106</name>
</gene>
<evidence type="ECO:0000256" key="1">
    <source>
        <dbReference type="SAM" id="MobiDB-lite"/>
    </source>
</evidence>
<sequence length="597" mass="67955">MSDNNFMAEIEKNTIQTVKDTIDSNLSQAISENTTIINVENYPDFEESEKIKNTVDSAFSPRMKQNTPIDSTKNPKGKSHNTRSSKNFNNFLSKMEHFQKAKNDKINSMQALKKEQEDKAIKCIPKVKMSEKSKKILEQKDKKTKEPSETTDMNKISPFIPSPQKPKGPYSSRLQSKTKANIKKPLFDEQIKKTIETNKPKPQQVLKESAYKSEKVLASKFIKEFNKKYDEISMGNGFLDFDETKELFKMMFFLSDYEENVTKKDNEEKLYEKFWKITGCEENKKISMDSLRTFLMGVMNLFLPSMSNGDEAIGLGKVVSERYFLNQNETLRIHKMYLSYYDNRIGSLKKTALQKKVEKFTRMEEVFKGLKCKETKITYGSGNTETSMRLNSILSEKNLRTSVINTKSQIMPSENTEKNLRTSTISSKSQILPTEKKLNKQTTRLDICKTPIPILLENNLNTSFRSARSKSGSRPQSRAAMQSSGRSSVSEFECQAISSDAILDPSVLLKAQDIFGAFSLLLKKDLGEGKDKNVGVEANNKDDKKIDDKSTGICGKMDGSKEKGEIKDQVERGKSGQRSMSKLVYQQKKRLKSVGLN</sequence>
<feature type="region of interest" description="Disordered" evidence="1">
    <location>
        <begin position="531"/>
        <end position="582"/>
    </location>
</feature>
<feature type="compositionally biased region" description="Polar residues" evidence="1">
    <location>
        <begin position="63"/>
        <end position="74"/>
    </location>
</feature>
<comment type="caution">
    <text evidence="2">The sequence shown here is derived from an EMBL/GenBank/DDBJ whole genome shotgun (WGS) entry which is preliminary data.</text>
</comment>
<protein>
    <recommendedName>
        <fullName evidence="4">EF-hand domain-containing protein</fullName>
    </recommendedName>
</protein>
<feature type="compositionally biased region" description="Basic and acidic residues" evidence="1">
    <location>
        <begin position="531"/>
        <end position="550"/>
    </location>
</feature>
<feature type="region of interest" description="Disordered" evidence="1">
    <location>
        <begin position="132"/>
        <end position="176"/>
    </location>
</feature>
<proteinExistence type="predicted"/>
<name>A0A1R2CVL8_9CILI</name>
<keyword evidence="3" id="KW-1185">Reference proteome</keyword>
<dbReference type="EMBL" id="MPUH01000050">
    <property type="protein sequence ID" value="OMJ93025.1"/>
    <property type="molecule type" value="Genomic_DNA"/>
</dbReference>
<accession>A0A1R2CVL8</accession>
<evidence type="ECO:0000313" key="2">
    <source>
        <dbReference type="EMBL" id="OMJ93025.1"/>
    </source>
</evidence>
<evidence type="ECO:0008006" key="4">
    <source>
        <dbReference type="Google" id="ProtNLM"/>
    </source>
</evidence>
<evidence type="ECO:0000313" key="3">
    <source>
        <dbReference type="Proteomes" id="UP000187209"/>
    </source>
</evidence>
<feature type="region of interest" description="Disordered" evidence="1">
    <location>
        <begin position="55"/>
        <end position="87"/>
    </location>
</feature>
<dbReference type="Proteomes" id="UP000187209">
    <property type="component" value="Unassembled WGS sequence"/>
</dbReference>